<gene>
    <name evidence="1" type="ORF">HV331_20810</name>
</gene>
<protein>
    <recommendedName>
        <fullName evidence="3">HEAT repeat domain-containing protein</fullName>
    </recommendedName>
</protein>
<reference evidence="2" key="1">
    <citation type="submission" date="2020-06" db="EMBL/GenBank/DDBJ databases">
        <title>REHAB project genomes.</title>
        <authorList>
            <person name="Shaw L.P."/>
        </authorList>
    </citation>
    <scope>NUCLEOTIDE SEQUENCE [LARGE SCALE GENOMIC DNA]</scope>
    <source>
        <strain evidence="2">RHBSTW-00938</strain>
    </source>
</reference>
<dbReference type="InterPro" id="IPR016024">
    <property type="entry name" value="ARM-type_fold"/>
</dbReference>
<accession>A0AAP9QZF1</accession>
<name>A0AAP9QZF1_KLEAE</name>
<sequence>MNDAKSIINKYRSMSDSEKIEYLRGFNSSLDLMLANFLVDIVKDKSEDELLRIEAVKILGLYRGEYNDELIKKELLKLIVDEDDDEDLKVYIINAFSLMNISESDIDFFLSVIRGEYYILVKEAAFSLLVYHKNSTPAHNALNELLNDETFGKSAKRELNL</sequence>
<dbReference type="AlphaFoldDB" id="A0AAP9QZF1"/>
<evidence type="ECO:0008006" key="3">
    <source>
        <dbReference type="Google" id="ProtNLM"/>
    </source>
</evidence>
<dbReference type="SUPFAM" id="SSF48371">
    <property type="entry name" value="ARM repeat"/>
    <property type="match status" value="1"/>
</dbReference>
<dbReference type="EMBL" id="CP055904">
    <property type="protein sequence ID" value="QMR41776.1"/>
    <property type="molecule type" value="Genomic_DNA"/>
</dbReference>
<dbReference type="Proteomes" id="UP000514462">
    <property type="component" value="Chromosome"/>
</dbReference>
<dbReference type="RefSeq" id="WP_182014730.1">
    <property type="nucleotide sequence ID" value="NZ_CP055904.1"/>
</dbReference>
<evidence type="ECO:0000313" key="1">
    <source>
        <dbReference type="EMBL" id="QMR41776.1"/>
    </source>
</evidence>
<organism evidence="1 2">
    <name type="scientific">Klebsiella aerogenes</name>
    <name type="common">Enterobacter aerogenes</name>
    <dbReference type="NCBI Taxonomy" id="548"/>
    <lineage>
        <taxon>Bacteria</taxon>
        <taxon>Pseudomonadati</taxon>
        <taxon>Pseudomonadota</taxon>
        <taxon>Gammaproteobacteria</taxon>
        <taxon>Enterobacterales</taxon>
        <taxon>Enterobacteriaceae</taxon>
        <taxon>Klebsiella/Raoultella group</taxon>
        <taxon>Klebsiella</taxon>
    </lineage>
</organism>
<proteinExistence type="predicted"/>
<evidence type="ECO:0000313" key="2">
    <source>
        <dbReference type="Proteomes" id="UP000514462"/>
    </source>
</evidence>